<protein>
    <submittedName>
        <fullName evidence="3">Conjugal transfer protein</fullName>
    </submittedName>
</protein>
<evidence type="ECO:0000256" key="1">
    <source>
        <dbReference type="SAM" id="Coils"/>
    </source>
</evidence>
<keyword evidence="2" id="KW-0732">Signal</keyword>
<proteinExistence type="predicted"/>
<geneLocation type="plasmid" evidence="3">
    <name>pJARS35</name>
</geneLocation>
<accession>E8PS69</accession>
<dbReference type="EMBL" id="CP002179">
    <property type="protein sequence ID" value="ADW66869.1"/>
    <property type="molecule type" value="Genomic_DNA"/>
</dbReference>
<gene>
    <name evidence="3" type="primary">triD</name>
    <name evidence="3" type="ORF">YPJ_pJARS3515</name>
</gene>
<organism evidence="3">
    <name type="scientific">Yersinia pestis Java 9</name>
    <dbReference type="NCBI Taxonomy" id="880632"/>
    <lineage>
        <taxon>Bacteria</taxon>
        <taxon>Pseudomonadati</taxon>
        <taxon>Pseudomonadota</taxon>
        <taxon>Gammaproteobacteria</taxon>
        <taxon>Enterobacterales</taxon>
        <taxon>Yersiniaceae</taxon>
        <taxon>Yersinia</taxon>
    </lineage>
</organism>
<dbReference type="Pfam" id="PF07996">
    <property type="entry name" value="T4SS"/>
    <property type="match status" value="1"/>
</dbReference>
<keyword evidence="3" id="KW-0614">Plasmid</keyword>
<feature type="coiled-coil region" evidence="1">
    <location>
        <begin position="45"/>
        <end position="95"/>
    </location>
</feature>
<feature type="coiled-coil region" evidence="1">
    <location>
        <begin position="173"/>
        <end position="230"/>
    </location>
</feature>
<sequence>MKNTKAIIFSVLLGASFFAKAGIPVAVDADPMRDVQWAQDWGQKIKEWTDTAAHYKSQIQAYKDQLATATGVRNIASFTNELSNLQSELTNIYKQGDSYISSFTNDPTGSLSSEAQSLFKKYGAFDMCNTGMSNADNLCKAKIVSTAASIEQGNAINKQLSNTMSQIQTLSSRIEASKDIKESQDLANSLQAQSLKMQAIKMQYDVWESKNKADGEMLKEQENAAFLKQQKDAEPLTFD</sequence>
<evidence type="ECO:0000313" key="3">
    <source>
        <dbReference type="EMBL" id="ADW66869.1"/>
    </source>
</evidence>
<feature type="signal peptide" evidence="2">
    <location>
        <begin position="1"/>
        <end position="21"/>
    </location>
</feature>
<name>E8PS69_YERPE</name>
<reference evidence="3" key="1">
    <citation type="journal article" date="2012" name="PLoS ONE">
        <title>Novel Plasmids and Resistance Phenotypes in Yersinia pestis: Unique Plasmid Inventory of Strain Java 9 Mediates High Levels of Arsenic Resistance.</title>
        <authorList>
            <person name="Eppinger M."/>
            <person name="Radnedge L."/>
            <person name="Andersen G."/>
            <person name="Vietri N."/>
            <person name="Severson G."/>
            <person name="Mou S."/>
            <person name="Ravel J."/>
            <person name="Worsham P.L."/>
        </authorList>
    </citation>
    <scope>NUCLEOTIDE SEQUENCE [LARGE SCALE GENOMIC DNA]</scope>
    <source>
        <strain evidence="3">Java 9</strain>
        <plasmid evidence="3">pJARS35</plasmid>
    </source>
</reference>
<dbReference type="AlphaFoldDB" id="E8PS69"/>
<feature type="chain" id="PRO_5003229321" evidence="2">
    <location>
        <begin position="22"/>
        <end position="239"/>
    </location>
</feature>
<evidence type="ECO:0000256" key="2">
    <source>
        <dbReference type="SAM" id="SignalP"/>
    </source>
</evidence>
<dbReference type="Gene3D" id="1.20.58.430">
    <property type="entry name" value="Type IV secretion system, VirB5-domain"/>
    <property type="match status" value="1"/>
</dbReference>
<dbReference type="RefSeq" id="WP_013572656.1">
    <property type="nucleotide sequence ID" value="NC_015054.1"/>
</dbReference>
<dbReference type="SUPFAM" id="SSF101082">
    <property type="entry name" value="Typo IV secretion system protein TraC"/>
    <property type="match status" value="1"/>
</dbReference>
<keyword evidence="1" id="KW-0175">Coiled coil</keyword>
<dbReference type="InterPro" id="IPR014158">
    <property type="entry name" value="T4SS_VirB5"/>
</dbReference>
<dbReference type="InterPro" id="IPR023220">
    <property type="entry name" value="T4SS_VirB5-domain"/>
</dbReference>